<comment type="similarity">
    <text evidence="1">Belongs to the universal stress protein A family.</text>
</comment>
<dbReference type="AlphaFoldDB" id="A0A1H0NBB6"/>
<dbReference type="PRINTS" id="PR01438">
    <property type="entry name" value="UNVRSLSTRESS"/>
</dbReference>
<dbReference type="InterPro" id="IPR006016">
    <property type="entry name" value="UspA"/>
</dbReference>
<dbReference type="EMBL" id="FNJQ01000003">
    <property type="protein sequence ID" value="SDO89600.1"/>
    <property type="molecule type" value="Genomic_DNA"/>
</dbReference>
<dbReference type="InterPro" id="IPR014729">
    <property type="entry name" value="Rossmann-like_a/b/a_fold"/>
</dbReference>
<reference evidence="3 4" key="1">
    <citation type="submission" date="2016-10" db="EMBL/GenBank/DDBJ databases">
        <authorList>
            <person name="de Groot N.N."/>
        </authorList>
    </citation>
    <scope>NUCLEOTIDE SEQUENCE [LARGE SCALE GENOMIC DNA]</scope>
    <source>
        <strain evidence="3 4">S137</strain>
    </source>
</reference>
<evidence type="ECO:0000256" key="1">
    <source>
        <dbReference type="ARBA" id="ARBA00008791"/>
    </source>
</evidence>
<protein>
    <submittedName>
        <fullName evidence="3">Nucleotide-binding universal stress protein, UspA family</fullName>
    </submittedName>
</protein>
<gene>
    <name evidence="3" type="ORF">SAMN05216366_1038</name>
</gene>
<accession>A0A1H0NBB6</accession>
<proteinExistence type="inferred from homology"/>
<dbReference type="Gene3D" id="3.40.50.620">
    <property type="entry name" value="HUPs"/>
    <property type="match status" value="1"/>
</dbReference>
<evidence type="ECO:0000313" key="3">
    <source>
        <dbReference type="EMBL" id="SDO89600.1"/>
    </source>
</evidence>
<dbReference type="SUPFAM" id="SSF52402">
    <property type="entry name" value="Adenine nucleotide alpha hydrolases-like"/>
    <property type="match status" value="1"/>
</dbReference>
<dbReference type="CDD" id="cd00293">
    <property type="entry name" value="USP-like"/>
    <property type="match status" value="1"/>
</dbReference>
<evidence type="ECO:0000259" key="2">
    <source>
        <dbReference type="Pfam" id="PF00582"/>
    </source>
</evidence>
<organism evidence="3 4">
    <name type="scientific">Selenomonas ruminantium</name>
    <dbReference type="NCBI Taxonomy" id="971"/>
    <lineage>
        <taxon>Bacteria</taxon>
        <taxon>Bacillati</taxon>
        <taxon>Bacillota</taxon>
        <taxon>Negativicutes</taxon>
        <taxon>Selenomonadales</taxon>
        <taxon>Selenomonadaceae</taxon>
        <taxon>Selenomonas</taxon>
    </lineage>
</organism>
<dbReference type="PANTHER" id="PTHR46268:SF6">
    <property type="entry name" value="UNIVERSAL STRESS PROTEIN UP12"/>
    <property type="match status" value="1"/>
</dbReference>
<dbReference type="Proteomes" id="UP000182412">
    <property type="component" value="Unassembled WGS sequence"/>
</dbReference>
<sequence>MTGQMDTDTLIEEIKKRPQQAIKCDRILLPTDGSGQAFKAVKEAVQLAAVTNAEITLLMVVDYNQNVAAFEQVSLSGYVPAELKIAAYKFLADLMHVIPSEIHAHTRVEVGSPGEVILNVAEEEESDMIVMGTHGFGTFRTLLMGSVSSFVTQHAACPVLLCKGMPDDWDDEEHYIADK</sequence>
<dbReference type="PANTHER" id="PTHR46268">
    <property type="entry name" value="STRESS RESPONSE PROTEIN NHAX"/>
    <property type="match status" value="1"/>
</dbReference>
<dbReference type="Pfam" id="PF00582">
    <property type="entry name" value="Usp"/>
    <property type="match status" value="1"/>
</dbReference>
<name>A0A1H0NBB6_SELRU</name>
<evidence type="ECO:0000313" key="4">
    <source>
        <dbReference type="Proteomes" id="UP000182412"/>
    </source>
</evidence>
<feature type="domain" description="UspA" evidence="2">
    <location>
        <begin position="25"/>
        <end position="163"/>
    </location>
</feature>
<dbReference type="InterPro" id="IPR006015">
    <property type="entry name" value="Universal_stress_UspA"/>
</dbReference>